<dbReference type="eggNOG" id="ENOG502RUKA">
    <property type="taxonomic scope" value="Eukaryota"/>
</dbReference>
<dbReference type="GO" id="GO:0005829">
    <property type="term" value="C:cytosol"/>
    <property type="evidence" value="ECO:0007669"/>
    <property type="project" value="TreeGrafter"/>
</dbReference>
<dbReference type="PANTHER" id="PTHR30115:SF11">
    <property type="entry name" value="NITROGEN REGULATORY PROTEIN P-II HOMOLOG"/>
    <property type="match status" value="1"/>
</dbReference>
<dbReference type="PANTHER" id="PTHR30115">
    <property type="entry name" value="NITROGEN REGULATORY PROTEIN P-II"/>
    <property type="match status" value="1"/>
</dbReference>
<dbReference type="OMA" id="MTGGRTD"/>
<protein>
    <submittedName>
        <fullName evidence="2">PII protein</fullName>
    </submittedName>
</protein>
<organism evidence="2 3">
    <name type="scientific">Micromonas commoda (strain RCC299 / NOUM17 / CCMP2709)</name>
    <name type="common">Picoplanktonic green alga</name>
    <dbReference type="NCBI Taxonomy" id="296587"/>
    <lineage>
        <taxon>Eukaryota</taxon>
        <taxon>Viridiplantae</taxon>
        <taxon>Chlorophyta</taxon>
        <taxon>Mamiellophyceae</taxon>
        <taxon>Mamiellales</taxon>
        <taxon>Mamiellaceae</taxon>
        <taxon>Micromonas</taxon>
    </lineage>
</organism>
<name>C1FI34_MICCC</name>
<dbReference type="AlphaFoldDB" id="C1FI34"/>
<dbReference type="GO" id="GO:0006808">
    <property type="term" value="P:regulation of nitrogen utilization"/>
    <property type="evidence" value="ECO:0007669"/>
    <property type="project" value="InterPro"/>
</dbReference>
<reference evidence="2 3" key="1">
    <citation type="journal article" date="2009" name="Science">
        <title>Green evolution and dynamic adaptations revealed by genomes of the marine picoeukaryotes Micromonas.</title>
        <authorList>
            <person name="Worden A.Z."/>
            <person name="Lee J.H."/>
            <person name="Mock T."/>
            <person name="Rouze P."/>
            <person name="Simmons M.P."/>
            <person name="Aerts A.L."/>
            <person name="Allen A.E."/>
            <person name="Cuvelier M.L."/>
            <person name="Derelle E."/>
            <person name="Everett M.V."/>
            <person name="Foulon E."/>
            <person name="Grimwood J."/>
            <person name="Gundlach H."/>
            <person name="Henrissat B."/>
            <person name="Napoli C."/>
            <person name="McDonald S.M."/>
            <person name="Parker M.S."/>
            <person name="Rombauts S."/>
            <person name="Salamov A."/>
            <person name="Von Dassow P."/>
            <person name="Badger J.H."/>
            <person name="Coutinho P.M."/>
            <person name="Demir E."/>
            <person name="Dubchak I."/>
            <person name="Gentemann C."/>
            <person name="Eikrem W."/>
            <person name="Gready J.E."/>
            <person name="John U."/>
            <person name="Lanier W."/>
            <person name="Lindquist E.A."/>
            <person name="Lucas S."/>
            <person name="Mayer K.F."/>
            <person name="Moreau H."/>
            <person name="Not F."/>
            <person name="Otillar R."/>
            <person name="Panaud O."/>
            <person name="Pangilinan J."/>
            <person name="Paulsen I."/>
            <person name="Piegu B."/>
            <person name="Poliakov A."/>
            <person name="Robbens S."/>
            <person name="Schmutz J."/>
            <person name="Toulza E."/>
            <person name="Wyss T."/>
            <person name="Zelensky A."/>
            <person name="Zhou K."/>
            <person name="Armbrust E.V."/>
            <person name="Bhattacharya D."/>
            <person name="Goodenough U.W."/>
            <person name="Van de Peer Y."/>
            <person name="Grigoriev I.V."/>
        </authorList>
    </citation>
    <scope>NUCLEOTIDE SEQUENCE [LARGE SCALE GENOMIC DNA]</scope>
    <source>
        <strain evidence="3">RCC299 / NOUM17</strain>
    </source>
</reference>
<dbReference type="PRINTS" id="PR00340">
    <property type="entry name" value="PIIGLNB"/>
</dbReference>
<dbReference type="Proteomes" id="UP000002009">
    <property type="component" value="Chromosome 10"/>
</dbReference>
<dbReference type="GO" id="GO:0030234">
    <property type="term" value="F:enzyme regulator activity"/>
    <property type="evidence" value="ECO:0007669"/>
    <property type="project" value="InterPro"/>
</dbReference>
<dbReference type="FunCoup" id="C1FI34">
    <property type="interactions" value="188"/>
</dbReference>
<dbReference type="GO" id="GO:0005524">
    <property type="term" value="F:ATP binding"/>
    <property type="evidence" value="ECO:0007669"/>
    <property type="project" value="TreeGrafter"/>
</dbReference>
<dbReference type="SMART" id="SM00938">
    <property type="entry name" value="P-II"/>
    <property type="match status" value="1"/>
</dbReference>
<dbReference type="InterPro" id="IPR017918">
    <property type="entry name" value="N-reg_PII_CS"/>
</dbReference>
<sequence length="186" mass="20102">MSSTTAIAAQLRPSSAFRASTRRGCARGVAPTSRRVRTIARAEQRTTVEPISLDDNVPFYQVRAMVRPWRLSGVIDALNKYGIRGLTTYTVHGAGVQIGTVERYAGSTFDESNANLVEKVVVEIVVVREQCQEVVDVIVDAAQTGEIGDGKIFLSPVHDIVRIRTGEVGAAAERMAGGRSDMKAKV</sequence>
<dbReference type="OrthoDB" id="2016645at2759"/>
<dbReference type="PROSITE" id="PS00638">
    <property type="entry name" value="PII_GLNB_CTER"/>
    <property type="match status" value="1"/>
</dbReference>
<dbReference type="InterPro" id="IPR011322">
    <property type="entry name" value="N-reg_PII-like_a/b"/>
</dbReference>
<dbReference type="InParanoid" id="C1FI34"/>
<dbReference type="RefSeq" id="XP_002508397.1">
    <property type="nucleotide sequence ID" value="XM_002508351.1"/>
</dbReference>
<dbReference type="GeneID" id="8246942"/>
<dbReference type="EMBL" id="CP001576">
    <property type="protein sequence ID" value="ACO69655.1"/>
    <property type="molecule type" value="Genomic_DNA"/>
</dbReference>
<evidence type="ECO:0000313" key="2">
    <source>
        <dbReference type="EMBL" id="ACO69655.1"/>
    </source>
</evidence>
<keyword evidence="3" id="KW-1185">Reference proteome</keyword>
<dbReference type="InterPro" id="IPR015867">
    <property type="entry name" value="N-reg_PII/ATP_PRibTrfase_C"/>
</dbReference>
<accession>C1FI34</accession>
<dbReference type="PROSITE" id="PS51343">
    <property type="entry name" value="PII_GLNB_DOM"/>
    <property type="match status" value="1"/>
</dbReference>
<dbReference type="Gene3D" id="3.30.70.120">
    <property type="match status" value="1"/>
</dbReference>
<dbReference type="Pfam" id="PF00543">
    <property type="entry name" value="P-II"/>
    <property type="match status" value="1"/>
</dbReference>
<comment type="similarity">
    <text evidence="1">Belongs to the P(II) protein family.</text>
</comment>
<dbReference type="KEGG" id="mis:MICPUN_61739"/>
<evidence type="ECO:0000313" key="3">
    <source>
        <dbReference type="Proteomes" id="UP000002009"/>
    </source>
</evidence>
<evidence type="ECO:0000256" key="1">
    <source>
        <dbReference type="RuleBase" id="RU003936"/>
    </source>
</evidence>
<gene>
    <name evidence="2" type="ORF">MICPUN_61739</name>
</gene>
<dbReference type="STRING" id="296587.C1FI34"/>
<proteinExistence type="inferred from homology"/>
<dbReference type="SUPFAM" id="SSF54913">
    <property type="entry name" value="GlnB-like"/>
    <property type="match status" value="1"/>
</dbReference>
<dbReference type="InterPro" id="IPR002187">
    <property type="entry name" value="N-reg_PII"/>
</dbReference>